<evidence type="ECO:0000256" key="1">
    <source>
        <dbReference type="SAM" id="MobiDB-lite"/>
    </source>
</evidence>
<dbReference type="Proteomes" id="UP000550707">
    <property type="component" value="Unassembled WGS sequence"/>
</dbReference>
<sequence>MGSSRKNSYRGPWLTIGRPVSDRPAVPVHGLAGAGRAQVGGGLHRLHRPSAQDQGAVRPGRPHLRALQCRRGQDWRLHHAQHRPGADAVRGRGGHLPDGEDAADPAAGHGADGGRVPALLPGGSGVPGKL</sequence>
<dbReference type="EMBL" id="JACASF010000004">
    <property type="protein sequence ID" value="KAF6481670.1"/>
    <property type="molecule type" value="Genomic_DNA"/>
</dbReference>
<organism evidence="2 3">
    <name type="scientific">Molossus molossus</name>
    <name type="common">Pallas' mastiff bat</name>
    <name type="synonym">Vespertilio molossus</name>
    <dbReference type="NCBI Taxonomy" id="27622"/>
    <lineage>
        <taxon>Eukaryota</taxon>
        <taxon>Metazoa</taxon>
        <taxon>Chordata</taxon>
        <taxon>Craniata</taxon>
        <taxon>Vertebrata</taxon>
        <taxon>Euteleostomi</taxon>
        <taxon>Mammalia</taxon>
        <taxon>Eutheria</taxon>
        <taxon>Laurasiatheria</taxon>
        <taxon>Chiroptera</taxon>
        <taxon>Yangochiroptera</taxon>
        <taxon>Molossidae</taxon>
        <taxon>Molossus</taxon>
    </lineage>
</organism>
<proteinExistence type="predicted"/>
<keyword evidence="2" id="KW-0675">Receptor</keyword>
<feature type="region of interest" description="Disordered" evidence="1">
    <location>
        <begin position="76"/>
        <end position="130"/>
    </location>
</feature>
<feature type="region of interest" description="Disordered" evidence="1">
    <location>
        <begin position="1"/>
        <end position="26"/>
    </location>
</feature>
<evidence type="ECO:0000313" key="3">
    <source>
        <dbReference type="Proteomes" id="UP000550707"/>
    </source>
</evidence>
<name>A0A7J8IBQ6_MOLMO</name>
<dbReference type="AlphaFoldDB" id="A0A7J8IBQ6"/>
<accession>A0A7J8IBQ6</accession>
<gene>
    <name evidence="2" type="ORF">HJG59_015086</name>
</gene>
<protein>
    <submittedName>
        <fullName evidence="2">Protein tyrosine phosphatase receptor type S</fullName>
    </submittedName>
</protein>
<keyword evidence="3" id="KW-1185">Reference proteome</keyword>
<reference evidence="2 3" key="1">
    <citation type="journal article" date="2020" name="Nature">
        <title>Six reference-quality genomes reveal evolution of bat adaptations.</title>
        <authorList>
            <person name="Jebb D."/>
            <person name="Huang Z."/>
            <person name="Pippel M."/>
            <person name="Hughes G.M."/>
            <person name="Lavrichenko K."/>
            <person name="Devanna P."/>
            <person name="Winkler S."/>
            <person name="Jermiin L.S."/>
            <person name="Skirmuntt E.C."/>
            <person name="Katzourakis A."/>
            <person name="Burkitt-Gray L."/>
            <person name="Ray D.A."/>
            <person name="Sullivan K.A.M."/>
            <person name="Roscito J.G."/>
            <person name="Kirilenko B.M."/>
            <person name="Davalos L.M."/>
            <person name="Corthals A.P."/>
            <person name="Power M.L."/>
            <person name="Jones G."/>
            <person name="Ransome R.D."/>
            <person name="Dechmann D.K.N."/>
            <person name="Locatelli A.G."/>
            <person name="Puechmaille S.J."/>
            <person name="Fedrigo O."/>
            <person name="Jarvis E.D."/>
            <person name="Hiller M."/>
            <person name="Vernes S.C."/>
            <person name="Myers E.W."/>
            <person name="Teeling E.C."/>
        </authorList>
    </citation>
    <scope>NUCLEOTIDE SEQUENCE [LARGE SCALE GENOMIC DNA]</scope>
    <source>
        <strain evidence="2">MMolMol1</strain>
        <tissue evidence="2">Muscle</tissue>
    </source>
</reference>
<feature type="region of interest" description="Disordered" evidence="1">
    <location>
        <begin position="41"/>
        <end position="61"/>
    </location>
</feature>
<evidence type="ECO:0000313" key="2">
    <source>
        <dbReference type="EMBL" id="KAF6481670.1"/>
    </source>
</evidence>
<comment type="caution">
    <text evidence="2">The sequence shown here is derived from an EMBL/GenBank/DDBJ whole genome shotgun (WGS) entry which is preliminary data.</text>
</comment>